<sequence length="87" mass="9257">MAIAVVALFAWLLEFATHSHNSDPVSQTSTQSIHCHVCAGFQAGAGPMPSLPTLEWVAPSFEPIALPEFPPSATTVSPYRSRAPPRA</sequence>
<dbReference type="Proteomes" id="UP001595904">
    <property type="component" value="Unassembled WGS sequence"/>
</dbReference>
<organism evidence="1 2">
    <name type="scientific">Steroidobacter flavus</name>
    <dbReference type="NCBI Taxonomy" id="1842136"/>
    <lineage>
        <taxon>Bacteria</taxon>
        <taxon>Pseudomonadati</taxon>
        <taxon>Pseudomonadota</taxon>
        <taxon>Gammaproteobacteria</taxon>
        <taxon>Steroidobacterales</taxon>
        <taxon>Steroidobacteraceae</taxon>
        <taxon>Steroidobacter</taxon>
    </lineage>
</organism>
<reference evidence="2" key="1">
    <citation type="journal article" date="2019" name="Int. J. Syst. Evol. Microbiol.">
        <title>The Global Catalogue of Microorganisms (GCM) 10K type strain sequencing project: providing services to taxonomists for standard genome sequencing and annotation.</title>
        <authorList>
            <consortium name="The Broad Institute Genomics Platform"/>
            <consortium name="The Broad Institute Genome Sequencing Center for Infectious Disease"/>
            <person name="Wu L."/>
            <person name="Ma J."/>
        </authorList>
    </citation>
    <scope>NUCLEOTIDE SEQUENCE [LARGE SCALE GENOMIC DNA]</scope>
    <source>
        <strain evidence="2">CGMCC 1.10759</strain>
    </source>
</reference>
<keyword evidence="2" id="KW-1185">Reference proteome</keyword>
<protein>
    <recommendedName>
        <fullName evidence="3">DUF2946 domain-containing protein</fullName>
    </recommendedName>
</protein>
<evidence type="ECO:0000313" key="1">
    <source>
        <dbReference type="EMBL" id="MFC4308119.1"/>
    </source>
</evidence>
<proteinExistence type="predicted"/>
<name>A0ABV8SKH3_9GAMM</name>
<dbReference type="EMBL" id="JBHSDU010000001">
    <property type="protein sequence ID" value="MFC4308119.1"/>
    <property type="molecule type" value="Genomic_DNA"/>
</dbReference>
<accession>A0ABV8SKH3</accession>
<evidence type="ECO:0008006" key="3">
    <source>
        <dbReference type="Google" id="ProtNLM"/>
    </source>
</evidence>
<evidence type="ECO:0000313" key="2">
    <source>
        <dbReference type="Proteomes" id="UP001595904"/>
    </source>
</evidence>
<gene>
    <name evidence="1" type="ORF">ACFPN2_03405</name>
</gene>
<comment type="caution">
    <text evidence="1">The sequence shown here is derived from an EMBL/GenBank/DDBJ whole genome shotgun (WGS) entry which is preliminary data.</text>
</comment>
<dbReference type="RefSeq" id="WP_380594974.1">
    <property type="nucleotide sequence ID" value="NZ_JBHSDU010000001.1"/>
</dbReference>